<dbReference type="CDD" id="cd01831">
    <property type="entry name" value="Endoglucanase_E_like"/>
    <property type="match status" value="1"/>
</dbReference>
<dbReference type="EMBL" id="RSDZ01000169">
    <property type="protein sequence ID" value="RXG41861.1"/>
    <property type="molecule type" value="Genomic_DNA"/>
</dbReference>
<dbReference type="InterPro" id="IPR036514">
    <property type="entry name" value="SGNH_hydro_sf"/>
</dbReference>
<dbReference type="InterPro" id="IPR013830">
    <property type="entry name" value="SGNH_hydro"/>
</dbReference>
<feature type="domain" description="Carbohydrate esterase 2 N-terminal" evidence="3">
    <location>
        <begin position="33"/>
        <end position="133"/>
    </location>
</feature>
<feature type="signal peptide" evidence="1">
    <location>
        <begin position="1"/>
        <end position="17"/>
    </location>
</feature>
<evidence type="ECO:0000313" key="4">
    <source>
        <dbReference type="EMBL" id="RXG41861.1"/>
    </source>
</evidence>
<dbReference type="InterPro" id="IPR037461">
    <property type="entry name" value="CtCE2-like_dom"/>
</dbReference>
<proteinExistence type="predicted"/>
<sequence length="357" mass="38409">MKLTTIVLLAIVSAVTALPQGKAAQPDNDNFRFVGRVNPETRELTWPSTGVIFTFEGTRASINIQNVTGTTSADLTIDGGEPILIANVDGDSIDTPSLPEGTHTVELRKRSETYFGTFRVKDVTTDGQFLPPPDPKRRIEVIGDSHSVGYGLDGVFPCTDSALVQNNPKTYGAVTARALEADYSVVAWSGKGLIRNYASSPPDTSPAMPVMYTRYGANDADGSYTFPRTWTPDAVVIALGTNDFSYLGVREPVDPAELVKAMVALVQKVHGKYPEAQFFLLSSPALGDDYPSVEDAQRSTQIKVLKESVARLCGIKAHFVEWPQQGADVGCDYHPNAATNAIGAKNLTAAIKLALGW</sequence>
<feature type="domain" description="SGNH hydrolase-type esterase" evidence="2">
    <location>
        <begin position="141"/>
        <end position="341"/>
    </location>
</feature>
<dbReference type="PANTHER" id="PTHR37834:SF2">
    <property type="entry name" value="ESTERASE, SGNH HYDROLASE-TYPE"/>
    <property type="match status" value="1"/>
</dbReference>
<gene>
    <name evidence="4" type="ORF">VDGE_21186</name>
</gene>
<dbReference type="GO" id="GO:0052689">
    <property type="term" value="F:carboxylic ester hydrolase activity"/>
    <property type="evidence" value="ECO:0007669"/>
    <property type="project" value="InterPro"/>
</dbReference>
<dbReference type="AlphaFoldDB" id="A0A444RKV2"/>
<dbReference type="PANTHER" id="PTHR37834">
    <property type="entry name" value="GDSL-LIKE LIPASE/ACYLHYDROLASE DOMAIN PROTEIN (AFU_ORTHOLOGUE AFUA_2G00620)"/>
    <property type="match status" value="1"/>
</dbReference>
<protein>
    <recommendedName>
        <fullName evidence="6">Endoglucanase E</fullName>
    </recommendedName>
</protein>
<dbReference type="SUPFAM" id="SSF52266">
    <property type="entry name" value="SGNH hydrolase"/>
    <property type="match status" value="1"/>
</dbReference>
<name>A0A444RKV2_VERDA</name>
<dbReference type="Gene3D" id="3.40.50.1110">
    <property type="entry name" value="SGNH hydrolase"/>
    <property type="match status" value="1"/>
</dbReference>
<evidence type="ECO:0008006" key="6">
    <source>
        <dbReference type="Google" id="ProtNLM"/>
    </source>
</evidence>
<reference evidence="4 5" key="1">
    <citation type="submission" date="2018-12" db="EMBL/GenBank/DDBJ databases">
        <title>Genome of Verticillium dahliae isolate Getta Getta.</title>
        <authorList>
            <person name="Gardiner D.M."/>
        </authorList>
    </citation>
    <scope>NUCLEOTIDE SEQUENCE [LARGE SCALE GENOMIC DNA]</scope>
    <source>
        <strain evidence="4 5">Getta Getta</strain>
    </source>
</reference>
<evidence type="ECO:0000259" key="3">
    <source>
        <dbReference type="Pfam" id="PF17996"/>
    </source>
</evidence>
<feature type="chain" id="PRO_5018970522" description="Endoglucanase E" evidence="1">
    <location>
        <begin position="18"/>
        <end position="357"/>
    </location>
</feature>
<dbReference type="InterPro" id="IPR040794">
    <property type="entry name" value="CE2_N"/>
</dbReference>
<dbReference type="Pfam" id="PF13472">
    <property type="entry name" value="Lipase_GDSL_2"/>
    <property type="match status" value="1"/>
</dbReference>
<evidence type="ECO:0000313" key="5">
    <source>
        <dbReference type="Proteomes" id="UP000288725"/>
    </source>
</evidence>
<comment type="caution">
    <text evidence="4">The sequence shown here is derived from an EMBL/GenBank/DDBJ whole genome shotgun (WGS) entry which is preliminary data.</text>
</comment>
<dbReference type="Proteomes" id="UP000288725">
    <property type="component" value="Unassembled WGS sequence"/>
</dbReference>
<keyword evidence="1" id="KW-0732">Signal</keyword>
<dbReference type="Pfam" id="PF17996">
    <property type="entry name" value="CE2_N"/>
    <property type="match status" value="1"/>
</dbReference>
<accession>A0A444RKV2</accession>
<evidence type="ECO:0000256" key="1">
    <source>
        <dbReference type="SAM" id="SignalP"/>
    </source>
</evidence>
<dbReference type="Gene3D" id="2.60.120.260">
    <property type="entry name" value="Galactose-binding domain-like"/>
    <property type="match status" value="1"/>
</dbReference>
<dbReference type="InterPro" id="IPR052762">
    <property type="entry name" value="PCW_deacetylase/CE"/>
</dbReference>
<evidence type="ECO:0000259" key="2">
    <source>
        <dbReference type="Pfam" id="PF13472"/>
    </source>
</evidence>
<organism evidence="4 5">
    <name type="scientific">Verticillium dahliae</name>
    <name type="common">Verticillium wilt</name>
    <dbReference type="NCBI Taxonomy" id="27337"/>
    <lineage>
        <taxon>Eukaryota</taxon>
        <taxon>Fungi</taxon>
        <taxon>Dikarya</taxon>
        <taxon>Ascomycota</taxon>
        <taxon>Pezizomycotina</taxon>
        <taxon>Sordariomycetes</taxon>
        <taxon>Hypocreomycetidae</taxon>
        <taxon>Glomerellales</taxon>
        <taxon>Plectosphaerellaceae</taxon>
        <taxon>Verticillium</taxon>
    </lineage>
</organism>